<proteinExistence type="predicted"/>
<protein>
    <submittedName>
        <fullName evidence="1">Uncharacterized protein</fullName>
    </submittedName>
</protein>
<organism evidence="1">
    <name type="scientific">Anguilla anguilla</name>
    <name type="common">European freshwater eel</name>
    <name type="synonym">Muraena anguilla</name>
    <dbReference type="NCBI Taxonomy" id="7936"/>
    <lineage>
        <taxon>Eukaryota</taxon>
        <taxon>Metazoa</taxon>
        <taxon>Chordata</taxon>
        <taxon>Craniata</taxon>
        <taxon>Vertebrata</taxon>
        <taxon>Euteleostomi</taxon>
        <taxon>Actinopterygii</taxon>
        <taxon>Neopterygii</taxon>
        <taxon>Teleostei</taxon>
        <taxon>Anguilliformes</taxon>
        <taxon>Anguillidae</taxon>
        <taxon>Anguilla</taxon>
    </lineage>
</organism>
<name>A0A0E9RWF9_ANGAN</name>
<dbReference type="AlphaFoldDB" id="A0A0E9RWF9"/>
<accession>A0A0E9RWF9</accession>
<evidence type="ECO:0000313" key="1">
    <source>
        <dbReference type="EMBL" id="JAH33461.1"/>
    </source>
</evidence>
<reference evidence="1" key="2">
    <citation type="journal article" date="2015" name="Fish Shellfish Immunol.">
        <title>Early steps in the European eel (Anguilla anguilla)-Vibrio vulnificus interaction in the gills: Role of the RtxA13 toxin.</title>
        <authorList>
            <person name="Callol A."/>
            <person name="Pajuelo D."/>
            <person name="Ebbesson L."/>
            <person name="Teles M."/>
            <person name="MacKenzie S."/>
            <person name="Amaro C."/>
        </authorList>
    </citation>
    <scope>NUCLEOTIDE SEQUENCE</scope>
</reference>
<reference evidence="1" key="1">
    <citation type="submission" date="2014-11" db="EMBL/GenBank/DDBJ databases">
        <authorList>
            <person name="Amaro Gonzalez C."/>
        </authorList>
    </citation>
    <scope>NUCLEOTIDE SEQUENCE</scope>
</reference>
<sequence>MCFENEASLGIEPYPPCLKTHFYNYYYASTILKKMSKIHRPTFLAGKHFNTSLKASTKSFNIYI</sequence>
<dbReference type="EMBL" id="GBXM01075116">
    <property type="protein sequence ID" value="JAH33461.1"/>
    <property type="molecule type" value="Transcribed_RNA"/>
</dbReference>